<evidence type="ECO:0000259" key="4">
    <source>
        <dbReference type="PROSITE" id="PS50835"/>
    </source>
</evidence>
<dbReference type="Pfam" id="PF07686">
    <property type="entry name" value="V-set"/>
    <property type="match status" value="1"/>
</dbReference>
<reference evidence="5" key="3">
    <citation type="submission" date="2025-09" db="UniProtKB">
        <authorList>
            <consortium name="Ensembl"/>
        </authorList>
    </citation>
    <scope>IDENTIFICATION</scope>
    <source>
        <strain evidence="5">Hd-rR</strain>
    </source>
</reference>
<dbReference type="Proteomes" id="UP000001038">
    <property type="component" value="Chromosome 22"/>
</dbReference>
<evidence type="ECO:0000313" key="6">
    <source>
        <dbReference type="Proteomes" id="UP000001038"/>
    </source>
</evidence>
<evidence type="ECO:0000313" key="5">
    <source>
        <dbReference type="Ensembl" id="ENSORLP00000026682.1"/>
    </source>
</evidence>
<dbReference type="GO" id="GO:0005886">
    <property type="term" value="C:plasma membrane"/>
    <property type="evidence" value="ECO:0000318"/>
    <property type="project" value="GO_Central"/>
</dbReference>
<dbReference type="InterPro" id="IPR036179">
    <property type="entry name" value="Ig-like_dom_sf"/>
</dbReference>
<sequence length="114" mass="12831">QCSLLLCFGLAVDVRQTPAEVFTHPRNSLVQLFCNHDKTDFYLMLWYQQTPGRTDMKLIGYLHHNEPTMEKEHKDDFDISGALSGSTAKNGSLMIKKAEQNSSAVYFCAASKAQ</sequence>
<dbReference type="AlphaFoldDB" id="A0A3B3H477"/>
<evidence type="ECO:0000256" key="1">
    <source>
        <dbReference type="ARBA" id="ARBA00022729"/>
    </source>
</evidence>
<dbReference type="GeneTree" id="ENSGT00940000170858"/>
<dbReference type="Bgee" id="ENSORLG00000026286">
    <property type="expression patterns" value="Expressed in pharyngeal gill and 7 other cell types or tissues"/>
</dbReference>
<reference evidence="5 6" key="1">
    <citation type="journal article" date="2007" name="Nature">
        <title>The medaka draft genome and insights into vertebrate genome evolution.</title>
        <authorList>
            <person name="Kasahara M."/>
            <person name="Naruse K."/>
            <person name="Sasaki S."/>
            <person name="Nakatani Y."/>
            <person name="Qu W."/>
            <person name="Ahsan B."/>
            <person name="Yamada T."/>
            <person name="Nagayasu Y."/>
            <person name="Doi K."/>
            <person name="Kasai Y."/>
            <person name="Jindo T."/>
            <person name="Kobayashi D."/>
            <person name="Shimada A."/>
            <person name="Toyoda A."/>
            <person name="Kuroki Y."/>
            <person name="Fujiyama A."/>
            <person name="Sasaki T."/>
            <person name="Shimizu A."/>
            <person name="Asakawa S."/>
            <person name="Shimizu N."/>
            <person name="Hashimoto S."/>
            <person name="Yang J."/>
            <person name="Lee Y."/>
            <person name="Matsushima K."/>
            <person name="Sugano S."/>
            <person name="Sakaizumi M."/>
            <person name="Narita T."/>
            <person name="Ohishi K."/>
            <person name="Haga S."/>
            <person name="Ohta F."/>
            <person name="Nomoto H."/>
            <person name="Nogata K."/>
            <person name="Morishita T."/>
            <person name="Endo T."/>
            <person name="Shin-I T."/>
            <person name="Takeda H."/>
            <person name="Morishita S."/>
            <person name="Kohara Y."/>
        </authorList>
    </citation>
    <scope>NUCLEOTIDE SEQUENCE [LARGE SCALE GENOMIC DNA]</scope>
    <source>
        <strain evidence="5 6">Hd-rR</strain>
    </source>
</reference>
<dbReference type="Gene3D" id="2.60.40.10">
    <property type="entry name" value="Immunoglobulins"/>
    <property type="match status" value="1"/>
</dbReference>
<dbReference type="InterPro" id="IPR013783">
    <property type="entry name" value="Ig-like_fold"/>
</dbReference>
<dbReference type="Ensembl" id="ENSORLT00000037072.1">
    <property type="protein sequence ID" value="ENSORLP00000026682.1"/>
    <property type="gene ID" value="ENSORLG00000026286.1"/>
</dbReference>
<dbReference type="PANTHER" id="PTHR23268">
    <property type="entry name" value="T-CELL RECEPTOR BETA CHAIN"/>
    <property type="match status" value="1"/>
</dbReference>
<evidence type="ECO:0000256" key="2">
    <source>
        <dbReference type="ARBA" id="ARBA00022859"/>
    </source>
</evidence>
<dbReference type="InterPro" id="IPR050413">
    <property type="entry name" value="TCR_beta_variable"/>
</dbReference>
<accession>A0A3B3H477</accession>
<dbReference type="PROSITE" id="PS50835">
    <property type="entry name" value="IG_LIKE"/>
    <property type="match status" value="1"/>
</dbReference>
<dbReference type="SUPFAM" id="SSF48726">
    <property type="entry name" value="Immunoglobulin"/>
    <property type="match status" value="1"/>
</dbReference>
<protein>
    <recommendedName>
        <fullName evidence="4">Ig-like domain-containing protein</fullName>
    </recommendedName>
</protein>
<reference evidence="5" key="2">
    <citation type="submission" date="2025-08" db="UniProtKB">
        <authorList>
            <consortium name="Ensembl"/>
        </authorList>
    </citation>
    <scope>IDENTIFICATION</scope>
    <source>
        <strain evidence="5">Hd-rR</strain>
    </source>
</reference>
<dbReference type="GO" id="GO:0002376">
    <property type="term" value="P:immune system process"/>
    <property type="evidence" value="ECO:0007669"/>
    <property type="project" value="UniProtKB-KW"/>
</dbReference>
<feature type="signal peptide" evidence="3">
    <location>
        <begin position="1"/>
        <end position="19"/>
    </location>
</feature>
<dbReference type="InParanoid" id="A0A3B3H477"/>
<dbReference type="InterPro" id="IPR007110">
    <property type="entry name" value="Ig-like_dom"/>
</dbReference>
<proteinExistence type="predicted"/>
<keyword evidence="1 3" id="KW-0732">Signal</keyword>
<keyword evidence="2" id="KW-0391">Immunity</keyword>
<name>A0A3B3H477_ORYLA</name>
<feature type="chain" id="PRO_5017438311" description="Ig-like domain-containing protein" evidence="3">
    <location>
        <begin position="20"/>
        <end position="114"/>
    </location>
</feature>
<keyword evidence="6" id="KW-1185">Reference proteome</keyword>
<organism evidence="5 6">
    <name type="scientific">Oryzias latipes</name>
    <name type="common">Japanese rice fish</name>
    <name type="synonym">Japanese killifish</name>
    <dbReference type="NCBI Taxonomy" id="8090"/>
    <lineage>
        <taxon>Eukaryota</taxon>
        <taxon>Metazoa</taxon>
        <taxon>Chordata</taxon>
        <taxon>Craniata</taxon>
        <taxon>Vertebrata</taxon>
        <taxon>Euteleostomi</taxon>
        <taxon>Actinopterygii</taxon>
        <taxon>Neopterygii</taxon>
        <taxon>Teleostei</taxon>
        <taxon>Neoteleostei</taxon>
        <taxon>Acanthomorphata</taxon>
        <taxon>Ovalentaria</taxon>
        <taxon>Atherinomorphae</taxon>
        <taxon>Beloniformes</taxon>
        <taxon>Adrianichthyidae</taxon>
        <taxon>Oryziinae</taxon>
        <taxon>Oryzias</taxon>
    </lineage>
</organism>
<evidence type="ECO:0000256" key="3">
    <source>
        <dbReference type="SAM" id="SignalP"/>
    </source>
</evidence>
<dbReference type="InterPro" id="IPR013106">
    <property type="entry name" value="Ig_V-set"/>
</dbReference>
<feature type="domain" description="Ig-like" evidence="4">
    <location>
        <begin position="30"/>
        <end position="114"/>
    </location>
</feature>
<dbReference type="PANTHER" id="PTHR23268:SF102">
    <property type="entry name" value="IMMUNOGLOBULIN V-SET DOMAIN-CONTAINING PROTEIN"/>
    <property type="match status" value="1"/>
</dbReference>
<dbReference type="GO" id="GO:0007166">
    <property type="term" value="P:cell surface receptor signaling pathway"/>
    <property type="evidence" value="ECO:0000318"/>
    <property type="project" value="GO_Central"/>
</dbReference>